<evidence type="ECO:0000313" key="2">
    <source>
        <dbReference type="WBParaSite" id="PS1159_v2.g4710.t1"/>
    </source>
</evidence>
<name>A0AC35GFQ6_9BILA</name>
<proteinExistence type="predicted"/>
<accession>A0AC35GFQ6</accession>
<evidence type="ECO:0000313" key="1">
    <source>
        <dbReference type="Proteomes" id="UP000887580"/>
    </source>
</evidence>
<organism evidence="1 2">
    <name type="scientific">Panagrolaimus sp. PS1159</name>
    <dbReference type="NCBI Taxonomy" id="55785"/>
    <lineage>
        <taxon>Eukaryota</taxon>
        <taxon>Metazoa</taxon>
        <taxon>Ecdysozoa</taxon>
        <taxon>Nematoda</taxon>
        <taxon>Chromadorea</taxon>
        <taxon>Rhabditida</taxon>
        <taxon>Tylenchina</taxon>
        <taxon>Panagrolaimomorpha</taxon>
        <taxon>Panagrolaimoidea</taxon>
        <taxon>Panagrolaimidae</taxon>
        <taxon>Panagrolaimus</taxon>
    </lineage>
</organism>
<sequence length="194" mass="21295">MDGIAWTSTSTPLLYPRPYHFDSDSIYVGTIPLSLKTGDFLFLYSAVNSDDDRTRTGWTILDAVNPTIVIQRGNESIMSPKLDWEQDIYLTSILPDPYGCPSDVGDIIGSDFVSNAECFIGVYGIYEIGAVRVVSSWIDDNSLSSTTPLSDTCADVDSTCPSMASQCSLSAYQPIMCKYCQKTCNLCKNPKCNN</sequence>
<dbReference type="Proteomes" id="UP000887580">
    <property type="component" value="Unplaced"/>
</dbReference>
<reference evidence="2" key="1">
    <citation type="submission" date="2022-11" db="UniProtKB">
        <authorList>
            <consortium name="WormBaseParasite"/>
        </authorList>
    </citation>
    <scope>IDENTIFICATION</scope>
</reference>
<protein>
    <submittedName>
        <fullName evidence="2">ShKT domain-containing protein</fullName>
    </submittedName>
</protein>
<dbReference type="WBParaSite" id="PS1159_v2.g4710.t1">
    <property type="protein sequence ID" value="PS1159_v2.g4710.t1"/>
    <property type="gene ID" value="PS1159_v2.g4710"/>
</dbReference>